<feature type="compositionally biased region" description="Polar residues" evidence="1">
    <location>
        <begin position="287"/>
        <end position="301"/>
    </location>
</feature>
<keyword evidence="3" id="KW-1185">Reference proteome</keyword>
<feature type="region of interest" description="Disordered" evidence="1">
    <location>
        <begin position="284"/>
        <end position="323"/>
    </location>
</feature>
<dbReference type="AlphaFoldDB" id="A0AAV7LBZ9"/>
<accession>A0AAV7LBZ9</accession>
<name>A0AAV7LBZ9_PLEWA</name>
<evidence type="ECO:0008006" key="4">
    <source>
        <dbReference type="Google" id="ProtNLM"/>
    </source>
</evidence>
<sequence>MYRPPGPVSKFLSIWTSLLEPLIMAPKAIILGDFNIHFDNTSDLLVAEFINLMVALDWRKYRQKERYWKLSSREAERVELKLALNIYKEACRVAKSDYFTRKISEAANSSRELFRTINVLTTPLGTPKVENSQDFCNKVAKFFEGPSHAEGRTAAPRQATRRRPRQSATPQGGEPTSLPTLGAGPFFPLCLLRPRQAGVASSTRPSEDSNPASQPARSPGGRAVSAPHARSGLTPPALLDTPAAGGRHLLRSVERVPPSRVPAYLSPRLAREAQDAAGLLAPDRLESGSSSLRGTAISSGDMTLLRRQLRRSTRTTRPTSWLS</sequence>
<gene>
    <name evidence="2" type="ORF">NDU88_002235</name>
</gene>
<feature type="region of interest" description="Disordered" evidence="1">
    <location>
        <begin position="147"/>
        <end position="180"/>
    </location>
</feature>
<feature type="compositionally biased region" description="Polar residues" evidence="1">
    <location>
        <begin position="199"/>
        <end position="216"/>
    </location>
</feature>
<comment type="caution">
    <text evidence="2">The sequence shown here is derived from an EMBL/GenBank/DDBJ whole genome shotgun (WGS) entry which is preliminary data.</text>
</comment>
<reference evidence="2" key="1">
    <citation type="journal article" date="2022" name="bioRxiv">
        <title>Sequencing and chromosome-scale assembly of the giantPleurodeles waltlgenome.</title>
        <authorList>
            <person name="Brown T."/>
            <person name="Elewa A."/>
            <person name="Iarovenko S."/>
            <person name="Subramanian E."/>
            <person name="Araus A.J."/>
            <person name="Petzold A."/>
            <person name="Susuki M."/>
            <person name="Suzuki K.-i.T."/>
            <person name="Hayashi T."/>
            <person name="Toyoda A."/>
            <person name="Oliveira C."/>
            <person name="Osipova E."/>
            <person name="Leigh N.D."/>
            <person name="Simon A."/>
            <person name="Yun M.H."/>
        </authorList>
    </citation>
    <scope>NUCLEOTIDE SEQUENCE</scope>
    <source>
        <strain evidence="2">20211129_DDA</strain>
        <tissue evidence="2">Liver</tissue>
    </source>
</reference>
<evidence type="ECO:0000256" key="1">
    <source>
        <dbReference type="SAM" id="MobiDB-lite"/>
    </source>
</evidence>
<dbReference type="Proteomes" id="UP001066276">
    <property type="component" value="Chromosome 11"/>
</dbReference>
<evidence type="ECO:0000313" key="3">
    <source>
        <dbReference type="Proteomes" id="UP001066276"/>
    </source>
</evidence>
<evidence type="ECO:0000313" key="2">
    <source>
        <dbReference type="EMBL" id="KAJ1089082.1"/>
    </source>
</evidence>
<proteinExistence type="predicted"/>
<dbReference type="EMBL" id="JANPWB010000015">
    <property type="protein sequence ID" value="KAJ1089082.1"/>
    <property type="molecule type" value="Genomic_DNA"/>
</dbReference>
<feature type="region of interest" description="Disordered" evidence="1">
    <location>
        <begin position="197"/>
        <end position="243"/>
    </location>
</feature>
<protein>
    <recommendedName>
        <fullName evidence="4">Endonuclease/exonuclease/phosphatase domain-containing protein</fullName>
    </recommendedName>
</protein>
<organism evidence="2 3">
    <name type="scientific">Pleurodeles waltl</name>
    <name type="common">Iberian ribbed newt</name>
    <dbReference type="NCBI Taxonomy" id="8319"/>
    <lineage>
        <taxon>Eukaryota</taxon>
        <taxon>Metazoa</taxon>
        <taxon>Chordata</taxon>
        <taxon>Craniata</taxon>
        <taxon>Vertebrata</taxon>
        <taxon>Euteleostomi</taxon>
        <taxon>Amphibia</taxon>
        <taxon>Batrachia</taxon>
        <taxon>Caudata</taxon>
        <taxon>Salamandroidea</taxon>
        <taxon>Salamandridae</taxon>
        <taxon>Pleurodelinae</taxon>
        <taxon>Pleurodeles</taxon>
    </lineage>
</organism>